<evidence type="ECO:0000313" key="2">
    <source>
        <dbReference type="Proteomes" id="UP001171945"/>
    </source>
</evidence>
<reference evidence="1" key="1">
    <citation type="submission" date="2023-06" db="EMBL/GenBank/DDBJ databases">
        <title>Uncultivated large filamentous bacteria from sulfidic sediments reveal new species and different genomic features in energy metabolism and defense.</title>
        <authorList>
            <person name="Fonseca A."/>
        </authorList>
    </citation>
    <scope>NUCLEOTIDE SEQUENCE</scope>
    <source>
        <strain evidence="1">HSG4</strain>
    </source>
</reference>
<dbReference type="InterPro" id="IPR027417">
    <property type="entry name" value="P-loop_NTPase"/>
</dbReference>
<sequence length="403" mass="46712">LSKSRVIIARRKSGKTAFVQRIFNQLWSENGAVIPFYFEFGENKMWYPLFAIEYYRAFASQYISFLERDEKLISHPLSLEKIRDYGLAKFIPPLVDDTNFLLKEMERGGFDLMWNTACAAPHRYAAVLDTKFLVILDEFQYITQYIYPDQHYKTAPIDTLAGSYHPLSESKIAPMLVTGSYANLLLKIMSQYLEAGRLKQIRFSPYLTKDEGLQAVYQYAQYYEEPITNETALQINELCMADPFFISCVILNESEGKDLTTSEGVINTVNYEISAKNAEMSQNWAIYIELTVAQVNNLNAKQILLYLSKHKDRYFTPQKLKDELHMELEPNEIYQQLKILNEADLIDQGISDIQFRGLQDGTLNLVLRNRFEEEIKTVAPNLKTEFSKEIADLTHKNRQLQAK</sequence>
<dbReference type="SUPFAM" id="SSF52540">
    <property type="entry name" value="P-loop containing nucleoside triphosphate hydrolases"/>
    <property type="match status" value="1"/>
</dbReference>
<organism evidence="1 2">
    <name type="scientific">Candidatus Marithioploca araucensis</name>
    <dbReference type="NCBI Taxonomy" id="70273"/>
    <lineage>
        <taxon>Bacteria</taxon>
        <taxon>Pseudomonadati</taxon>
        <taxon>Pseudomonadota</taxon>
        <taxon>Gammaproteobacteria</taxon>
        <taxon>Thiotrichales</taxon>
        <taxon>Thiotrichaceae</taxon>
        <taxon>Candidatus Marithioploca</taxon>
    </lineage>
</organism>
<dbReference type="PANTHER" id="PTHR34301:SF8">
    <property type="entry name" value="ATPASE DOMAIN-CONTAINING PROTEIN"/>
    <property type="match status" value="1"/>
</dbReference>
<dbReference type="Proteomes" id="UP001171945">
    <property type="component" value="Unassembled WGS sequence"/>
</dbReference>
<dbReference type="PANTHER" id="PTHR34301">
    <property type="entry name" value="DNA-BINDING PROTEIN-RELATED"/>
    <property type="match status" value="1"/>
</dbReference>
<dbReference type="EMBL" id="JAUCGM010000566">
    <property type="protein sequence ID" value="MDM8563309.1"/>
    <property type="molecule type" value="Genomic_DNA"/>
</dbReference>
<feature type="non-terminal residue" evidence="1">
    <location>
        <position position="1"/>
    </location>
</feature>
<proteinExistence type="predicted"/>
<keyword evidence="2" id="KW-1185">Reference proteome</keyword>
<protein>
    <submittedName>
        <fullName evidence="1">Uncharacterized protein</fullName>
    </submittedName>
</protein>
<evidence type="ECO:0000313" key="1">
    <source>
        <dbReference type="EMBL" id="MDM8563309.1"/>
    </source>
</evidence>
<comment type="caution">
    <text evidence="1">The sequence shown here is derived from an EMBL/GenBank/DDBJ whole genome shotgun (WGS) entry which is preliminary data.</text>
</comment>
<dbReference type="Gene3D" id="3.40.50.300">
    <property type="entry name" value="P-loop containing nucleotide triphosphate hydrolases"/>
    <property type="match status" value="1"/>
</dbReference>
<gene>
    <name evidence="1" type="ORF">QUF54_08145</name>
</gene>
<name>A0ABT7VUQ0_9GAMM</name>
<accession>A0ABT7VUQ0</accession>